<evidence type="ECO:0000256" key="8">
    <source>
        <dbReference type="ARBA" id="ARBA00022741"/>
    </source>
</evidence>
<keyword evidence="13 15" id="KW-0535">Nitrogen fixation</keyword>
<protein>
    <recommendedName>
        <fullName evidence="16">Nitrogenase protein alpha chain</fullName>
        <ecNumber evidence="16">1.18.6.1</ecNumber>
    </recommendedName>
</protein>
<evidence type="ECO:0000313" key="19">
    <source>
        <dbReference type="Proteomes" id="UP000013523"/>
    </source>
</evidence>
<dbReference type="GO" id="GO:0016612">
    <property type="term" value="C:molybdenum-iron nitrogenase complex"/>
    <property type="evidence" value="ECO:0007669"/>
    <property type="project" value="UniProtKB-UniRule"/>
</dbReference>
<evidence type="ECO:0000256" key="3">
    <source>
        <dbReference type="ARBA" id="ARBA00002621"/>
    </source>
</evidence>
<dbReference type="PANTHER" id="PTHR43457:SF1">
    <property type="entry name" value="NITROGENASE MOLYBDENUM-IRON PROTEIN ALPHA CHAIN"/>
    <property type="match status" value="1"/>
</dbReference>
<dbReference type="Gene3D" id="3.40.50.1980">
    <property type="entry name" value="Nitrogenase molybdenum iron protein domain"/>
    <property type="match status" value="2"/>
</dbReference>
<dbReference type="EC" id="1.18.6.1" evidence="16"/>
<evidence type="ECO:0000256" key="16">
    <source>
        <dbReference type="RuleBase" id="RU004022"/>
    </source>
</evidence>
<evidence type="ECO:0000256" key="12">
    <source>
        <dbReference type="ARBA" id="ARBA00023014"/>
    </source>
</evidence>
<evidence type="ECO:0000256" key="1">
    <source>
        <dbReference type="ARBA" id="ARBA00001919"/>
    </source>
</evidence>
<dbReference type="GO" id="GO:0051536">
    <property type="term" value="F:iron-sulfur cluster binding"/>
    <property type="evidence" value="ECO:0007669"/>
    <property type="project" value="UniProtKB-KW"/>
</dbReference>
<keyword evidence="12" id="KW-0411">Iron-sulfur</keyword>
<evidence type="ECO:0000256" key="10">
    <source>
        <dbReference type="ARBA" id="ARBA00023002"/>
    </source>
</evidence>
<evidence type="ECO:0000256" key="9">
    <source>
        <dbReference type="ARBA" id="ARBA00022840"/>
    </source>
</evidence>
<dbReference type="Proteomes" id="UP000013523">
    <property type="component" value="Chromosome"/>
</dbReference>
<accession>R4K6R7</accession>
<dbReference type="eggNOG" id="COG2710">
    <property type="taxonomic scope" value="Bacteria"/>
</dbReference>
<dbReference type="OrthoDB" id="9767044at2"/>
<dbReference type="EMBL" id="CP003261">
    <property type="protein sequence ID" value="AGK98253.1"/>
    <property type="molecule type" value="Genomic_DNA"/>
</dbReference>
<dbReference type="SMR" id="R4K6R7"/>
<evidence type="ECO:0000256" key="15">
    <source>
        <dbReference type="RuleBase" id="RU004021"/>
    </source>
</evidence>
<dbReference type="GO" id="GO:0046872">
    <property type="term" value="F:metal ion binding"/>
    <property type="evidence" value="ECO:0007669"/>
    <property type="project" value="UniProtKB-KW"/>
</dbReference>
<dbReference type="Pfam" id="PF00148">
    <property type="entry name" value="Oxidored_nitro"/>
    <property type="match status" value="1"/>
</dbReference>
<comment type="cofactor">
    <cofactor evidence="2">
        <name>[7Fe-Mo-9S-C-homocitryl] cluster</name>
        <dbReference type="ChEBI" id="CHEBI:30409"/>
    </cofactor>
</comment>
<dbReference type="InterPro" id="IPR000510">
    <property type="entry name" value="Nase/OxRdtase_comp1"/>
</dbReference>
<dbReference type="RefSeq" id="WP_015616537.1">
    <property type="nucleotide sequence ID" value="NC_021182.1"/>
</dbReference>
<gene>
    <name evidence="18" type="ORF">Clopa_3463</name>
</gene>
<dbReference type="InterPro" id="IPR000318">
    <property type="entry name" value="Nase_comp1_CS"/>
</dbReference>
<keyword evidence="8" id="KW-0547">Nucleotide-binding</keyword>
<evidence type="ECO:0000256" key="2">
    <source>
        <dbReference type="ARBA" id="ARBA00001969"/>
    </source>
</evidence>
<evidence type="ECO:0000256" key="14">
    <source>
        <dbReference type="ARBA" id="ARBA00047967"/>
    </source>
</evidence>
<evidence type="ECO:0000256" key="7">
    <source>
        <dbReference type="ARBA" id="ARBA00022723"/>
    </source>
</evidence>
<dbReference type="STRING" id="86416.Clopa_3463"/>
<comment type="function">
    <text evidence="3">This molybdenum-iron protein is part of the nitrogenase complex that catalyzes the key enzymatic reactions in nitrogen fixation.</text>
</comment>
<comment type="catalytic activity">
    <reaction evidence="14 16">
        <text>N2 + 8 reduced [2Fe-2S]-[ferredoxin] + 16 ATP + 16 H2O = H2 + 8 oxidized [2Fe-2S]-[ferredoxin] + 2 NH4(+) + 16 ADP + 16 phosphate + 6 H(+)</text>
        <dbReference type="Rhea" id="RHEA:21448"/>
        <dbReference type="Rhea" id="RHEA-COMP:10000"/>
        <dbReference type="Rhea" id="RHEA-COMP:10001"/>
        <dbReference type="ChEBI" id="CHEBI:15377"/>
        <dbReference type="ChEBI" id="CHEBI:15378"/>
        <dbReference type="ChEBI" id="CHEBI:17997"/>
        <dbReference type="ChEBI" id="CHEBI:18276"/>
        <dbReference type="ChEBI" id="CHEBI:28938"/>
        <dbReference type="ChEBI" id="CHEBI:30616"/>
        <dbReference type="ChEBI" id="CHEBI:33737"/>
        <dbReference type="ChEBI" id="CHEBI:33738"/>
        <dbReference type="ChEBI" id="CHEBI:43474"/>
        <dbReference type="ChEBI" id="CHEBI:456216"/>
        <dbReference type="EC" id="1.18.6.1"/>
    </reaction>
</comment>
<evidence type="ECO:0000256" key="11">
    <source>
        <dbReference type="ARBA" id="ARBA00023004"/>
    </source>
</evidence>
<comment type="cofactor">
    <cofactor evidence="1">
        <name>[8Fe-7S] cluster</name>
        <dbReference type="ChEBI" id="CHEBI:21143"/>
    </cofactor>
</comment>
<keyword evidence="10 16" id="KW-0560">Oxidoreductase</keyword>
<evidence type="ECO:0000256" key="4">
    <source>
        <dbReference type="ARBA" id="ARBA00011002"/>
    </source>
</evidence>
<dbReference type="Gene3D" id="3.40.50.12380">
    <property type="entry name" value="Nitrogenase MoFe cofactor biosynthesis protein NifE, C-terminal"/>
    <property type="match status" value="1"/>
</dbReference>
<keyword evidence="9" id="KW-0067">ATP-binding</keyword>
<evidence type="ECO:0000313" key="18">
    <source>
        <dbReference type="EMBL" id="AGK98253.1"/>
    </source>
</evidence>
<organism evidence="18 19">
    <name type="scientific">Clostridium pasteurianum BC1</name>
    <dbReference type="NCBI Taxonomy" id="86416"/>
    <lineage>
        <taxon>Bacteria</taxon>
        <taxon>Bacillati</taxon>
        <taxon>Bacillota</taxon>
        <taxon>Clostridia</taxon>
        <taxon>Eubacteriales</taxon>
        <taxon>Clostridiaceae</taxon>
        <taxon>Clostridium</taxon>
    </lineage>
</organism>
<keyword evidence="11 16" id="KW-0408">Iron</keyword>
<dbReference type="PATRIC" id="fig|86416.3.peg.3457"/>
<sequence length="535" mass="59275">MSEKLKDEILEKYIPKTKKSRNGHIVIKTEETPNPEIVANTRTIPGIITARGCAYAGCKGVVMGPIKDMVHITHGPIGCSFYTWGGRRFKARPENGDGLNFNEYVFSTDMQESDIVFGGTNKLTEAVHEAYEMFHPAAIGIYATCPVGLIGDDILAVASTTSKELGIPVHAFSCEGYKGVSQSAGHHIANNTVMADIIGKGNKKQEKYSINILGEYNIGGDAWEMDRVLEKIGYHVNATLTGDASYEKVQNADKADLNLVQCHRSINYIAEMMETKYGIPWIKCNFIGVDGIVETLRDMAKCFDDPELTKRTEEVIAEELAEIQDDLAYFKEKLSGRTACLYVGGSRSHTYMNMLQSFGVDTLVAGFEFAHRDDYEGDEIRPTIKIDADSKNIPEITVTPDAERYRIVISEEKAKKLREDGVPLSYYGGIVKDMGDGTTLIDDMNHHDIDVVIEKLHPDMFFAGVKEKYVIQKGGILSKQLHSYDYNGPYAGFRGIVNFGKELVNGVYTPAWKLITPPWKKSASAESKVVVGGEE</sequence>
<feature type="domain" description="Nitrogenase/oxidoreductase component 1" evidence="17">
    <location>
        <begin position="53"/>
        <end position="507"/>
    </location>
</feature>
<dbReference type="AlphaFoldDB" id="R4K6R7"/>
<keyword evidence="7 16" id="KW-0479">Metal-binding</keyword>
<dbReference type="PROSITE" id="PS00090">
    <property type="entry name" value="NITROGENASE_1_2"/>
    <property type="match status" value="1"/>
</dbReference>
<dbReference type="InterPro" id="IPR005972">
    <property type="entry name" value="Nase_Mo-Fe_asu"/>
</dbReference>
<dbReference type="KEGG" id="cpas:Clopa_3463"/>
<dbReference type="GO" id="GO:0005524">
    <property type="term" value="F:ATP binding"/>
    <property type="evidence" value="ECO:0007669"/>
    <property type="project" value="UniProtKB-KW"/>
</dbReference>
<dbReference type="PANTHER" id="PTHR43457">
    <property type="entry name" value="NITROGENASE MOLYBDENUM-IRON PROTEIN ALPHA CHAIN"/>
    <property type="match status" value="1"/>
</dbReference>
<evidence type="ECO:0000256" key="13">
    <source>
        <dbReference type="ARBA" id="ARBA00023231"/>
    </source>
</evidence>
<dbReference type="NCBIfam" id="TIGR01282">
    <property type="entry name" value="nifD"/>
    <property type="match status" value="1"/>
</dbReference>
<keyword evidence="19" id="KW-1185">Reference proteome</keyword>
<evidence type="ECO:0000259" key="17">
    <source>
        <dbReference type="Pfam" id="PF00148"/>
    </source>
</evidence>
<dbReference type="SUPFAM" id="SSF53807">
    <property type="entry name" value="Helical backbone' metal receptor"/>
    <property type="match status" value="1"/>
</dbReference>
<dbReference type="HOGENOM" id="CLU_025876_1_1_9"/>
<dbReference type="InterPro" id="IPR010143">
    <property type="entry name" value="Nase_comp1_asu"/>
</dbReference>
<name>R4K6R7_CLOPA</name>
<evidence type="ECO:0000256" key="6">
    <source>
        <dbReference type="ARBA" id="ARBA00022505"/>
    </source>
</evidence>
<keyword evidence="6" id="KW-0500">Molybdenum</keyword>
<dbReference type="NCBIfam" id="TIGR01862">
    <property type="entry name" value="N2-ase-Ialpha"/>
    <property type="match status" value="1"/>
</dbReference>
<dbReference type="PROSITE" id="PS00699">
    <property type="entry name" value="NITROGENASE_1_1"/>
    <property type="match status" value="1"/>
</dbReference>
<reference evidence="18 19" key="1">
    <citation type="submission" date="2012-01" db="EMBL/GenBank/DDBJ databases">
        <title>Complete sequence of chromosome of Clostridium pasteurianum BC1.</title>
        <authorList>
            <consortium name="US DOE Joint Genome Institute"/>
            <person name="Lucas S."/>
            <person name="Han J."/>
            <person name="Lapidus A."/>
            <person name="Cheng J.-F."/>
            <person name="Goodwin L."/>
            <person name="Pitluck S."/>
            <person name="Peters L."/>
            <person name="Mikhailova N."/>
            <person name="Teshima H."/>
            <person name="Detter J.C."/>
            <person name="Han C."/>
            <person name="Tapia R."/>
            <person name="Land M."/>
            <person name="Hauser L."/>
            <person name="Kyrpides N."/>
            <person name="Ivanova N."/>
            <person name="Pagani I."/>
            <person name="Dunn J."/>
            <person name="Taghavi S."/>
            <person name="Francis A."/>
            <person name="van der Lelie D."/>
            <person name="Woyke T."/>
        </authorList>
    </citation>
    <scope>NUCLEOTIDE SEQUENCE [LARGE SCALE GENOMIC DNA]</scope>
    <source>
        <strain evidence="18 19">BC1</strain>
    </source>
</reference>
<evidence type="ECO:0000256" key="5">
    <source>
        <dbReference type="ARBA" id="ARBA00011462"/>
    </source>
</evidence>
<dbReference type="GO" id="GO:0016163">
    <property type="term" value="F:nitrogenase activity"/>
    <property type="evidence" value="ECO:0007669"/>
    <property type="project" value="UniProtKB-UniRule"/>
</dbReference>
<proteinExistence type="inferred from homology"/>
<comment type="similarity">
    <text evidence="4 15">Belongs to the NifD/NifK/NifE/NifN family.</text>
</comment>
<comment type="subunit">
    <text evidence="5">Tetramer of two alpha and two beta chains. Forms complex with the iron protein (nitrogenase component 2).</text>
</comment>